<keyword evidence="3" id="KW-1185">Reference proteome</keyword>
<dbReference type="InterPro" id="IPR011009">
    <property type="entry name" value="Kinase-like_dom_sf"/>
</dbReference>
<dbReference type="InterPro" id="IPR001245">
    <property type="entry name" value="Ser-Thr/Tyr_kinase_cat_dom"/>
</dbReference>
<evidence type="ECO:0000313" key="2">
    <source>
        <dbReference type="EMBL" id="GIJ84942.1"/>
    </source>
</evidence>
<dbReference type="PROSITE" id="PS50011">
    <property type="entry name" value="PROTEIN_KINASE_DOM"/>
    <property type="match status" value="1"/>
</dbReference>
<comment type="caution">
    <text evidence="2">The sequence shown here is derived from an EMBL/GenBank/DDBJ whole genome shotgun (WGS) entry which is preliminary data.</text>
</comment>
<organism evidence="2 3">
    <name type="scientific">Aspergillus pseudoviridinutans</name>
    <dbReference type="NCBI Taxonomy" id="1517512"/>
    <lineage>
        <taxon>Eukaryota</taxon>
        <taxon>Fungi</taxon>
        <taxon>Dikarya</taxon>
        <taxon>Ascomycota</taxon>
        <taxon>Pezizomycotina</taxon>
        <taxon>Eurotiomycetes</taxon>
        <taxon>Eurotiomycetidae</taxon>
        <taxon>Eurotiales</taxon>
        <taxon>Aspergillaceae</taxon>
        <taxon>Aspergillus</taxon>
        <taxon>Aspergillus subgen. Fumigati</taxon>
    </lineage>
</organism>
<dbReference type="GeneID" id="67002409"/>
<dbReference type="Gene3D" id="1.10.510.10">
    <property type="entry name" value="Transferase(Phosphotransferase) domain 1"/>
    <property type="match status" value="1"/>
</dbReference>
<dbReference type="GO" id="GO:0004672">
    <property type="term" value="F:protein kinase activity"/>
    <property type="evidence" value="ECO:0007669"/>
    <property type="project" value="InterPro"/>
</dbReference>
<dbReference type="GO" id="GO:0005524">
    <property type="term" value="F:ATP binding"/>
    <property type="evidence" value="ECO:0007669"/>
    <property type="project" value="InterPro"/>
</dbReference>
<dbReference type="AlphaFoldDB" id="A0A9P3B551"/>
<dbReference type="RefSeq" id="XP_043155689.1">
    <property type="nucleotide sequence ID" value="XM_043299754.1"/>
</dbReference>
<accession>A0A9P3B551</accession>
<dbReference type="OrthoDB" id="4062651at2759"/>
<sequence>MEPDTKARKVVSGGPKQLGLPQVVKAKRSAEPLLVVRGNESPLDTFQEIFSCELAGTVLFMQRRTRPYKTKTIRKYTSEIRHKILCIFQRIHHENIMCAEECYVNDGTVFAVVDNLPLTLEHLVQLCTLYPTEGQLGSIIAQVLSGITYLATVDFEHRALTCKNILLGKDGTVKIAALENCVSRSTNQSHLPTIKALGDLMMYLMQKCARKDGVLGVDNVKRWPLDSAAVDFLTLISSSTSLCPLTQHVLITRESGNRSDVAGLASQILLYYRDHLLSDPALSAF</sequence>
<proteinExistence type="predicted"/>
<protein>
    <recommendedName>
        <fullName evidence="1">Protein kinase domain-containing protein</fullName>
    </recommendedName>
</protein>
<dbReference type="EMBL" id="BHVY01000003">
    <property type="protein sequence ID" value="GIJ84942.1"/>
    <property type="molecule type" value="Genomic_DNA"/>
</dbReference>
<evidence type="ECO:0000259" key="1">
    <source>
        <dbReference type="PROSITE" id="PS50011"/>
    </source>
</evidence>
<dbReference type="SUPFAM" id="SSF56112">
    <property type="entry name" value="Protein kinase-like (PK-like)"/>
    <property type="match status" value="1"/>
</dbReference>
<gene>
    <name evidence="2" type="ORF">Asppvi_003797</name>
</gene>
<feature type="domain" description="Protein kinase" evidence="1">
    <location>
        <begin position="44"/>
        <end position="285"/>
    </location>
</feature>
<dbReference type="Pfam" id="PF07714">
    <property type="entry name" value="PK_Tyr_Ser-Thr"/>
    <property type="match status" value="1"/>
</dbReference>
<reference evidence="2 3" key="1">
    <citation type="submission" date="2018-10" db="EMBL/GenBank/DDBJ databases">
        <title>Pan-genome distribution and transcriptional activeness of fungal secondary metabolism genes in Aspergillus section Fumigati.</title>
        <authorList>
            <person name="Takahashi H."/>
            <person name="Umemura M."/>
            <person name="Ninomiya A."/>
            <person name="Kusuya Y."/>
            <person name="Urayama S."/>
            <person name="Shimizu M."/>
            <person name="Watanabe A."/>
            <person name="Kamei K."/>
            <person name="Yaguchi T."/>
            <person name="Hagiwara D."/>
        </authorList>
    </citation>
    <scope>NUCLEOTIDE SEQUENCE [LARGE SCALE GENOMIC DNA]</scope>
    <source>
        <strain evidence="2 3">IFM 55266</strain>
    </source>
</reference>
<dbReference type="Proteomes" id="UP001043456">
    <property type="component" value="Unassembled WGS sequence"/>
</dbReference>
<dbReference type="InterPro" id="IPR000719">
    <property type="entry name" value="Prot_kinase_dom"/>
</dbReference>
<name>A0A9P3B551_9EURO</name>
<evidence type="ECO:0000313" key="3">
    <source>
        <dbReference type="Proteomes" id="UP001043456"/>
    </source>
</evidence>